<proteinExistence type="predicted"/>
<comment type="caution">
    <text evidence="1">The sequence shown here is derived from an EMBL/GenBank/DDBJ whole genome shotgun (WGS) entry which is preliminary data.</text>
</comment>
<evidence type="ECO:0000313" key="2">
    <source>
        <dbReference type="Proteomes" id="UP001165960"/>
    </source>
</evidence>
<dbReference type="Proteomes" id="UP001165960">
    <property type="component" value="Unassembled WGS sequence"/>
</dbReference>
<sequence length="233" mass="26966">MLDLMIFDQIQAKLDLDVQEQEAIKNATKELDRFIRTVRSTLNIVYTAPKEEIQNIIARANENMKQVKTQLAKLSELVPENKFYKYQHVWNSSTQQICSIIALMIFLSENRLATIQDIPKFTDMPFLLDQDISGESEDPKTPASAFHFTLDDYLHGLINLSNEIPRLAITSIIQHQDYNRPGELGQFLSELNTGFQLLNLKNDSLRRRFDSLKYDIKKVEEIIYDLAIRGLSK</sequence>
<name>A0ACC2T2G2_9FUNG</name>
<evidence type="ECO:0000313" key="1">
    <source>
        <dbReference type="EMBL" id="KAJ9068773.1"/>
    </source>
</evidence>
<accession>A0ACC2T2G2</accession>
<keyword evidence="2" id="KW-1185">Reference proteome</keyword>
<organism evidence="1 2">
    <name type="scientific">Entomophthora muscae</name>
    <dbReference type="NCBI Taxonomy" id="34485"/>
    <lineage>
        <taxon>Eukaryota</taxon>
        <taxon>Fungi</taxon>
        <taxon>Fungi incertae sedis</taxon>
        <taxon>Zoopagomycota</taxon>
        <taxon>Entomophthoromycotina</taxon>
        <taxon>Entomophthoromycetes</taxon>
        <taxon>Entomophthorales</taxon>
        <taxon>Entomophthoraceae</taxon>
        <taxon>Entomophthora</taxon>
    </lineage>
</organism>
<reference evidence="1" key="1">
    <citation type="submission" date="2022-04" db="EMBL/GenBank/DDBJ databases">
        <title>Genome of the entomopathogenic fungus Entomophthora muscae.</title>
        <authorList>
            <person name="Elya C."/>
            <person name="Lovett B.R."/>
            <person name="Lee E."/>
            <person name="Macias A.M."/>
            <person name="Hajek A.E."/>
            <person name="De Bivort B.L."/>
            <person name="Kasson M.T."/>
            <person name="De Fine Licht H.H."/>
            <person name="Stajich J.E."/>
        </authorList>
    </citation>
    <scope>NUCLEOTIDE SEQUENCE</scope>
    <source>
        <strain evidence="1">Berkeley</strain>
    </source>
</reference>
<protein>
    <submittedName>
        <fullName evidence="1">Translin-1</fullName>
    </submittedName>
</protein>
<dbReference type="EMBL" id="QTSX02003691">
    <property type="protein sequence ID" value="KAJ9068773.1"/>
    <property type="molecule type" value="Genomic_DNA"/>
</dbReference>
<gene>
    <name evidence="1" type="primary">tsn1_2</name>
    <name evidence="1" type="ORF">DSO57_1025245</name>
</gene>